<feature type="domain" description="Membrane transport protein MMPL" evidence="9">
    <location>
        <begin position="70"/>
        <end position="397"/>
    </location>
</feature>
<comment type="caution">
    <text evidence="10">The sequence shown here is derived from an EMBL/GenBank/DDBJ whole genome shotgun (WGS) entry which is preliminary data.</text>
</comment>
<dbReference type="Proteomes" id="UP000570517">
    <property type="component" value="Unassembled WGS sequence"/>
</dbReference>
<feature type="transmembrane region" description="Helical" evidence="8">
    <location>
        <begin position="399"/>
        <end position="420"/>
    </location>
</feature>
<dbReference type="InterPro" id="IPR050545">
    <property type="entry name" value="Mycobact_MmpL"/>
</dbReference>
<evidence type="ECO:0000256" key="1">
    <source>
        <dbReference type="ARBA" id="ARBA00004651"/>
    </source>
</evidence>
<evidence type="ECO:0000313" key="11">
    <source>
        <dbReference type="Proteomes" id="UP000570517"/>
    </source>
</evidence>
<feature type="transmembrane region" description="Helical" evidence="8">
    <location>
        <begin position="900"/>
        <end position="920"/>
    </location>
</feature>
<keyword evidence="5 8" id="KW-1133">Transmembrane helix</keyword>
<dbReference type="EMBL" id="JABFYL010000005">
    <property type="protein sequence ID" value="NVN48529.1"/>
    <property type="molecule type" value="Genomic_DNA"/>
</dbReference>
<proteinExistence type="inferred from homology"/>
<comment type="subcellular location">
    <subcellularLocation>
        <location evidence="1">Cell membrane</location>
        <topology evidence="1">Multi-pass membrane protein</topology>
    </subcellularLocation>
</comment>
<protein>
    <submittedName>
        <fullName evidence="10">Transmembrane transport protein MmpL8/MmpL10/MmpL12</fullName>
    </submittedName>
</protein>
<dbReference type="PANTHER" id="PTHR33406:SF6">
    <property type="entry name" value="MEMBRANE PROTEIN YDGH-RELATED"/>
    <property type="match status" value="1"/>
</dbReference>
<evidence type="ECO:0000256" key="3">
    <source>
        <dbReference type="ARBA" id="ARBA00022475"/>
    </source>
</evidence>
<feature type="transmembrane region" description="Helical" evidence="8">
    <location>
        <begin position="36"/>
        <end position="55"/>
    </location>
</feature>
<dbReference type="Gene3D" id="1.20.1640.10">
    <property type="entry name" value="Multidrug efflux transporter AcrB transmembrane domain"/>
    <property type="match status" value="2"/>
</dbReference>
<evidence type="ECO:0000256" key="2">
    <source>
        <dbReference type="ARBA" id="ARBA00010157"/>
    </source>
</evidence>
<evidence type="ECO:0000256" key="7">
    <source>
        <dbReference type="SAM" id="MobiDB-lite"/>
    </source>
</evidence>
<sequence length="1030" mass="109475">MRWPMKAPVSPRTDASGSARSLRGVFPRLADIIVRWPWAVIGFWIALAVVLPTLLPTLPEVIQKQPASPLPASAPAMIANRDMAEAFPESGGSQDNVLLVLLTNEEGLGPADEEVYRTLVNRLDRSVHDVVMLQDFVSTPALRETLSSEDGKAWILPVGLAGDWGSQESLDAYTRVSGIVEQAVDGTSLTANLTGTAATVADFIDVSERDQVRIEAAIIVLLLVILLIIYRNPVTMLLPLIMIGFSLTIAQTVLAGVAGLGLSVSTQTIVFLSGMIAGAGTDYAVFLISRYHDFLRLGADSDQALKSALSSIGKVIAASAGTVGLTFLGMSFTKLDLFSTTGPALSIGIGVAFLAAVTLLPAIIVLTGRRRWIKPRRDLTTRFWRRAGIRIVRRPTANLVASLLVLAILAGCLGAVRYNYDDRKALPSSVESSVGYAAMDRHFDLSSMIPQYLLIQSPHDLRTPQALADMEQMTQRISQLPGIAAVRGVTRPNGEPLEAASTTRQAGEIGQRLDDASILIQDRSADLDRLASGSDQLAEGINTLRDQITTLMSGLSGLINTFQSIQGQFGAGTTFGQMGDAERLVGGMRSLGDTLQATFGDMAKNLEWVDPVVIALDGSPYCTGNPLCVAARDQFRLLQTARNDGTLQKAADELQSTGPLSTLSQTVTKLTQLMTSLTGSMGSLGPLGAGGGGGGQSPFGGMQEGLDTLADGGRQVADGVQQLVDQTKRMGADLGDASEFLLGMKNDAASPSMAGFYIPPQVLTSDDFKEAASFFISTDGRVARYLIQTELNPFSTAAMDQINSITDTAEGARPNTVLADATVAMTGYSATLRDARDYYNHDIRFIIGLTVIVVLLILIALLRAIVAPLYLIASVIVSYLGALGIGVIVFQFILGQELHWSVPGLAFIILVAMGADYNMLLISRIRDESPRGIRSGVIRTVGSTGGVITAAGLIFAASMFGLLFSSITTNVQAGFVVGIGILLDTFLVRTVTVPATAVLVGRANWWPSKWRPHPPPSVEPAEQLPAHAVG</sequence>
<dbReference type="SUPFAM" id="SSF82866">
    <property type="entry name" value="Multidrug efflux transporter AcrB transmembrane domain"/>
    <property type="match status" value="2"/>
</dbReference>
<feature type="domain" description="Membrane transport protein MMPL" evidence="9">
    <location>
        <begin position="706"/>
        <end position="1010"/>
    </location>
</feature>
<feature type="transmembrane region" description="Helical" evidence="8">
    <location>
        <begin position="973"/>
        <end position="1001"/>
    </location>
</feature>
<keyword evidence="11" id="KW-1185">Reference proteome</keyword>
<feature type="transmembrane region" description="Helical" evidence="8">
    <location>
        <begin position="941"/>
        <end position="967"/>
    </location>
</feature>
<name>A0A850PDI5_9MYCO</name>
<feature type="transmembrane region" description="Helical" evidence="8">
    <location>
        <begin position="344"/>
        <end position="367"/>
    </location>
</feature>
<feature type="transmembrane region" description="Helical" evidence="8">
    <location>
        <begin position="237"/>
        <end position="262"/>
    </location>
</feature>
<keyword evidence="6 8" id="KW-0472">Membrane</keyword>
<keyword evidence="4 8" id="KW-0812">Transmembrane</keyword>
<dbReference type="NCBIfam" id="TIGR00833">
    <property type="entry name" value="actII"/>
    <property type="match status" value="1"/>
</dbReference>
<feature type="transmembrane region" description="Helical" evidence="8">
    <location>
        <begin position="843"/>
        <end position="862"/>
    </location>
</feature>
<dbReference type="InterPro" id="IPR004707">
    <property type="entry name" value="MmpL_fam"/>
</dbReference>
<evidence type="ECO:0000256" key="6">
    <source>
        <dbReference type="ARBA" id="ARBA00023136"/>
    </source>
</evidence>
<feature type="transmembrane region" description="Helical" evidence="8">
    <location>
        <begin position="268"/>
        <end position="288"/>
    </location>
</feature>
<feature type="region of interest" description="Disordered" evidence="7">
    <location>
        <begin position="684"/>
        <end position="704"/>
    </location>
</feature>
<feature type="transmembrane region" description="Helical" evidence="8">
    <location>
        <begin position="309"/>
        <end position="332"/>
    </location>
</feature>
<gene>
    <name evidence="10" type="ORF">HLY00_4686</name>
</gene>
<feature type="transmembrane region" description="Helical" evidence="8">
    <location>
        <begin position="212"/>
        <end position="230"/>
    </location>
</feature>
<dbReference type="PANTHER" id="PTHR33406">
    <property type="entry name" value="MEMBRANE PROTEIN MJ1562-RELATED"/>
    <property type="match status" value="1"/>
</dbReference>
<dbReference type="RefSeq" id="WP_178356989.1">
    <property type="nucleotide sequence ID" value="NZ_JABFYL010000005.1"/>
</dbReference>
<evidence type="ECO:0000256" key="4">
    <source>
        <dbReference type="ARBA" id="ARBA00022692"/>
    </source>
</evidence>
<feature type="region of interest" description="Disordered" evidence="7">
    <location>
        <begin position="1011"/>
        <end position="1030"/>
    </location>
</feature>
<evidence type="ECO:0000256" key="5">
    <source>
        <dbReference type="ARBA" id="ARBA00022989"/>
    </source>
</evidence>
<accession>A0A850PDI5</accession>
<feature type="transmembrane region" description="Helical" evidence="8">
    <location>
        <begin position="869"/>
        <end position="894"/>
    </location>
</feature>
<keyword evidence="3" id="KW-1003">Cell membrane</keyword>
<dbReference type="Pfam" id="PF03176">
    <property type="entry name" value="MMPL"/>
    <property type="match status" value="2"/>
</dbReference>
<dbReference type="InterPro" id="IPR004869">
    <property type="entry name" value="MMPL_dom"/>
</dbReference>
<dbReference type="GO" id="GO:0005886">
    <property type="term" value="C:plasma membrane"/>
    <property type="evidence" value="ECO:0007669"/>
    <property type="project" value="UniProtKB-SubCell"/>
</dbReference>
<comment type="similarity">
    <text evidence="2">Belongs to the resistance-nodulation-cell division (RND) (TC 2.A.6) family. MmpL subfamily.</text>
</comment>
<feature type="compositionally biased region" description="Gly residues" evidence="7">
    <location>
        <begin position="685"/>
        <end position="698"/>
    </location>
</feature>
<reference evidence="10 11" key="1">
    <citation type="submission" date="2020-05" db="EMBL/GenBank/DDBJ databases">
        <title>Draft genome sequence of Mycobacterium hippocampi DL, isolated from European seabass, Dicentrarchus labrax, reared in fish farms.</title>
        <authorList>
            <person name="Stathopoulou P."/>
            <person name="Asimakis E."/>
            <person name="Tzokas K."/>
            <person name="Batargias C."/>
            <person name="Tsiamis G."/>
        </authorList>
    </citation>
    <scope>NUCLEOTIDE SEQUENCE [LARGE SCALE GENOMIC DNA]</scope>
    <source>
        <strain evidence="10 11">DL</strain>
    </source>
</reference>
<evidence type="ECO:0000256" key="8">
    <source>
        <dbReference type="SAM" id="Phobius"/>
    </source>
</evidence>
<evidence type="ECO:0000313" key="10">
    <source>
        <dbReference type="EMBL" id="NVN48529.1"/>
    </source>
</evidence>
<evidence type="ECO:0000259" key="9">
    <source>
        <dbReference type="Pfam" id="PF03176"/>
    </source>
</evidence>
<dbReference type="AlphaFoldDB" id="A0A850PDI5"/>
<dbReference type="FunFam" id="1.20.1640.10:FF:000020">
    <property type="entry name" value="Transmembrane transport protein MmpL10"/>
    <property type="match status" value="1"/>
</dbReference>
<organism evidence="10 11">
    <name type="scientific">Mycolicibacterium hippocampi</name>
    <dbReference type="NCBI Taxonomy" id="659824"/>
    <lineage>
        <taxon>Bacteria</taxon>
        <taxon>Bacillati</taxon>
        <taxon>Actinomycetota</taxon>
        <taxon>Actinomycetes</taxon>
        <taxon>Mycobacteriales</taxon>
        <taxon>Mycobacteriaceae</taxon>
        <taxon>Mycolicibacterium</taxon>
    </lineage>
</organism>